<keyword evidence="1" id="KW-0433">Leucine-rich repeat</keyword>
<dbReference type="PROSITE" id="PS51450">
    <property type="entry name" value="LRR"/>
    <property type="match status" value="5"/>
</dbReference>
<dbReference type="FunFam" id="3.80.10.10:FF:000116">
    <property type="entry name" value="Leucine-rich repeat-containing protein 40"/>
    <property type="match status" value="2"/>
</dbReference>
<name>A0AAV7H1R8_DENCH</name>
<reference evidence="5 6" key="1">
    <citation type="journal article" date="2021" name="Hortic Res">
        <title>Chromosome-scale assembly of the Dendrobium chrysotoxum genome enhances the understanding of orchid evolution.</title>
        <authorList>
            <person name="Zhang Y."/>
            <person name="Zhang G.Q."/>
            <person name="Zhang D."/>
            <person name="Liu X.D."/>
            <person name="Xu X.Y."/>
            <person name="Sun W.H."/>
            <person name="Yu X."/>
            <person name="Zhu X."/>
            <person name="Wang Z.W."/>
            <person name="Zhao X."/>
            <person name="Zhong W.Y."/>
            <person name="Chen H."/>
            <person name="Yin W.L."/>
            <person name="Huang T."/>
            <person name="Niu S.C."/>
            <person name="Liu Z.J."/>
        </authorList>
    </citation>
    <scope>NUCLEOTIDE SEQUENCE [LARGE SCALE GENOMIC DNA]</scope>
    <source>
        <strain evidence="5">Lindl</strain>
    </source>
</reference>
<proteinExistence type="inferred from homology"/>
<dbReference type="InterPro" id="IPR050216">
    <property type="entry name" value="LRR_domain-containing"/>
</dbReference>
<gene>
    <name evidence="5" type="ORF">IEQ34_010397</name>
</gene>
<dbReference type="AlphaFoldDB" id="A0AAV7H1R8"/>
<evidence type="ECO:0000256" key="2">
    <source>
        <dbReference type="ARBA" id="ARBA00022737"/>
    </source>
</evidence>
<dbReference type="InterPro" id="IPR003591">
    <property type="entry name" value="Leu-rich_rpt_typical-subtyp"/>
</dbReference>
<dbReference type="Proteomes" id="UP000775213">
    <property type="component" value="Unassembled WGS sequence"/>
</dbReference>
<dbReference type="PANTHER" id="PTHR48051:SF1">
    <property type="entry name" value="RAS SUPPRESSOR PROTEIN 1"/>
    <property type="match status" value="1"/>
</dbReference>
<dbReference type="SMART" id="SM00369">
    <property type="entry name" value="LRR_TYP"/>
    <property type="match status" value="14"/>
</dbReference>
<evidence type="ECO:0000313" key="6">
    <source>
        <dbReference type="Proteomes" id="UP000775213"/>
    </source>
</evidence>
<dbReference type="SUPFAM" id="SSF52058">
    <property type="entry name" value="L domain-like"/>
    <property type="match status" value="2"/>
</dbReference>
<dbReference type="Pfam" id="PF00560">
    <property type="entry name" value="LRR_1"/>
    <property type="match status" value="1"/>
</dbReference>
<dbReference type="EMBL" id="JAGFBR010000009">
    <property type="protein sequence ID" value="KAH0462822.1"/>
    <property type="molecule type" value="Genomic_DNA"/>
</dbReference>
<evidence type="ECO:0000256" key="1">
    <source>
        <dbReference type="ARBA" id="ARBA00022614"/>
    </source>
</evidence>
<dbReference type="InterPro" id="IPR032675">
    <property type="entry name" value="LRR_dom_sf"/>
</dbReference>
<comment type="caution">
    <text evidence="5">The sequence shown here is derived from an EMBL/GenBank/DDBJ whole genome shotgun (WGS) entry which is preliminary data.</text>
</comment>
<dbReference type="PANTHER" id="PTHR48051">
    <property type="match status" value="1"/>
</dbReference>
<accession>A0AAV7H1R8</accession>
<keyword evidence="6" id="KW-1185">Reference proteome</keyword>
<dbReference type="Pfam" id="PF13855">
    <property type="entry name" value="LRR_8"/>
    <property type="match status" value="2"/>
</dbReference>
<dbReference type="InterPro" id="IPR001611">
    <property type="entry name" value="Leu-rich_rpt"/>
</dbReference>
<evidence type="ECO:0000313" key="5">
    <source>
        <dbReference type="EMBL" id="KAH0462822.1"/>
    </source>
</evidence>
<evidence type="ECO:0000256" key="4">
    <source>
        <dbReference type="ARBA" id="ARBA00037519"/>
    </source>
</evidence>
<dbReference type="PRINTS" id="PR00019">
    <property type="entry name" value="LEURICHRPT"/>
</dbReference>
<organism evidence="5 6">
    <name type="scientific">Dendrobium chrysotoxum</name>
    <name type="common">Orchid</name>
    <dbReference type="NCBI Taxonomy" id="161865"/>
    <lineage>
        <taxon>Eukaryota</taxon>
        <taxon>Viridiplantae</taxon>
        <taxon>Streptophyta</taxon>
        <taxon>Embryophyta</taxon>
        <taxon>Tracheophyta</taxon>
        <taxon>Spermatophyta</taxon>
        <taxon>Magnoliopsida</taxon>
        <taxon>Liliopsida</taxon>
        <taxon>Asparagales</taxon>
        <taxon>Orchidaceae</taxon>
        <taxon>Epidendroideae</taxon>
        <taxon>Malaxideae</taxon>
        <taxon>Dendrobiinae</taxon>
        <taxon>Dendrobium</taxon>
    </lineage>
</organism>
<dbReference type="GO" id="GO:0005737">
    <property type="term" value="C:cytoplasm"/>
    <property type="evidence" value="ECO:0007669"/>
    <property type="project" value="TreeGrafter"/>
</dbReference>
<dbReference type="Gene3D" id="3.80.10.10">
    <property type="entry name" value="Ribonuclease Inhibitor"/>
    <property type="match status" value="4"/>
</dbReference>
<evidence type="ECO:0000256" key="3">
    <source>
        <dbReference type="ARBA" id="ARBA00023786"/>
    </source>
</evidence>
<sequence>MDRLLKQARSSGSLNLSNRSLREVPNEVYKNLEAVGEDEKWWEGVELQKLILAHNELEVLREDAFFTKIIGCVIQLANLYPRRYWLFNFISKTTNNSIARLPDELAKCLKLIKVDIEGNKLTVIPENILRCWTILTEFNAARNLLTTFPDSIGVLSKLIRLDFHQNKILLIPSSIIGCCSLAEFYMGTNLLSSLPEELGALSRLGTLDLHSNQLKEFPVEACKLQLSVLDLSNNSLSSLPPEIGNMTSLRKLLLNGNPIRTIRSSLVSGPTLALLKYLRSRLSSTAEAPGSSSSPIKVDVIAEATRLSLSSKELSLSGLGLTTVPSTVWETDEVVKVDLSRNSITELPNEMTTCSYLQVLILSGNKITQWPGVILSSLPSLSSLKLDNNPLSKIPPGSLEALAKLEILDLSGNASSLLDSSAFPLLPQLKELHLRRMKLSHIPTSILSSQQLRVLDLNQNLLVSLPEDVRNLTCLQELDLSNNNIAALPSELGLLESHLQVLKLDGNPLRSIRRPVLDRGTKAILKYLKDKLPEQ</sequence>
<comment type="similarity">
    <text evidence="3">Belongs to the SHOC2 family.</text>
</comment>
<keyword evidence="2" id="KW-0677">Repeat</keyword>
<protein>
    <submittedName>
        <fullName evidence="5">Uncharacterized protein</fullName>
    </submittedName>
</protein>
<comment type="function">
    <text evidence="4">Leucine-rich repeat protein that likely mediates protein interactions, possibly in the context of signal transduction.</text>
</comment>